<keyword evidence="2" id="KW-1185">Reference proteome</keyword>
<protein>
    <submittedName>
        <fullName evidence="1">Uncharacterized protein</fullName>
    </submittedName>
</protein>
<sequence length="299" mass="34918">MRCVCSIYEESNKDKEAYEKHIKLKDMARRQKTLDKERYAGDKSTVVLTVDLEAVLLAPALKASALYYRTKLACHNYTIYDLHSHDSKCYFWHEGEGGLDADTFATCLLDYLNNNERCKAASTIIVYSDGCTYQNRNKVLANALYDFCCKTKKTVTLKWERALEDKKIYVPSNYKTYIEEARPKQPYKVEYLKHDFFKTYTDLTYYSTIRPGHKVGDRVVTDIRQLRYKDGSLEYKLDYCESDFLPLPQRCKENTGSIRRKYAETPKIKKSKYDDLQALKAVLPQDCHAFYDALPHYTA</sequence>
<evidence type="ECO:0000313" key="2">
    <source>
        <dbReference type="Proteomes" id="UP001174136"/>
    </source>
</evidence>
<dbReference type="EMBL" id="JAOPHQ010003434">
    <property type="protein sequence ID" value="KAK0143121.1"/>
    <property type="molecule type" value="Genomic_DNA"/>
</dbReference>
<dbReference type="PANTHER" id="PTHR10773">
    <property type="entry name" value="DNA-DIRECTED RNA POLYMERASES I, II, AND III SUBUNIT RPABC2"/>
    <property type="match status" value="1"/>
</dbReference>
<name>A0AA47NY28_MERPO</name>
<proteinExistence type="predicted"/>
<reference evidence="1" key="1">
    <citation type="journal article" date="2023" name="Front. Mar. Sci.">
        <title>A new Merluccius polli reference genome to investigate the effects of global change in West African waters.</title>
        <authorList>
            <person name="Mateo J.L."/>
            <person name="Blanco-Fernandez C."/>
            <person name="Garcia-Vazquez E."/>
            <person name="Machado-Schiaffino G."/>
        </authorList>
    </citation>
    <scope>NUCLEOTIDE SEQUENCE</scope>
    <source>
        <strain evidence="1">C29</strain>
        <tissue evidence="1">Fin</tissue>
    </source>
</reference>
<gene>
    <name evidence="1" type="ORF">N1851_018766</name>
</gene>
<dbReference type="Proteomes" id="UP001174136">
    <property type="component" value="Unassembled WGS sequence"/>
</dbReference>
<organism evidence="1 2">
    <name type="scientific">Merluccius polli</name>
    <name type="common">Benguela hake</name>
    <name type="synonym">Merluccius cadenati</name>
    <dbReference type="NCBI Taxonomy" id="89951"/>
    <lineage>
        <taxon>Eukaryota</taxon>
        <taxon>Metazoa</taxon>
        <taxon>Chordata</taxon>
        <taxon>Craniata</taxon>
        <taxon>Vertebrata</taxon>
        <taxon>Euteleostomi</taxon>
        <taxon>Actinopterygii</taxon>
        <taxon>Neopterygii</taxon>
        <taxon>Teleostei</taxon>
        <taxon>Neoteleostei</taxon>
        <taxon>Acanthomorphata</taxon>
        <taxon>Zeiogadaria</taxon>
        <taxon>Gadariae</taxon>
        <taxon>Gadiformes</taxon>
        <taxon>Gadoidei</taxon>
        <taxon>Merlucciidae</taxon>
        <taxon>Merluccius</taxon>
    </lineage>
</organism>
<evidence type="ECO:0000313" key="1">
    <source>
        <dbReference type="EMBL" id="KAK0143121.1"/>
    </source>
</evidence>
<accession>A0AA47NY28</accession>
<comment type="caution">
    <text evidence="1">The sequence shown here is derived from an EMBL/GenBank/DDBJ whole genome shotgun (WGS) entry which is preliminary data.</text>
</comment>
<dbReference type="AlphaFoldDB" id="A0AA47NY28"/>
<dbReference type="PANTHER" id="PTHR10773:SF19">
    <property type="match status" value="1"/>
</dbReference>